<proteinExistence type="predicted"/>
<reference evidence="2 3" key="1">
    <citation type="submission" date="2018-03" db="EMBL/GenBank/DDBJ databases">
        <authorList>
            <person name="Fogelqvist J."/>
        </authorList>
    </citation>
    <scope>NUCLEOTIDE SEQUENCE [LARGE SCALE GENOMIC DNA]</scope>
</reference>
<protein>
    <submittedName>
        <fullName evidence="2">Uncharacterized protein</fullName>
    </submittedName>
</protein>
<geneLocation type="mitochondrion" evidence="2"/>
<gene>
    <name evidence="2" type="ORF">PLBR_LOCUS2524</name>
</gene>
<sequence length="104" mass="10843">MVRGTPYLDGGAGSSLSVTSMVAPESAVKTRVRSGTARSTGAHGDGRDATSCTDLDDAQAPRVGPALLTKVSIKDNFAFKFDGSANLNEQEVQAAYVLIVPLMR</sequence>
<evidence type="ECO:0000313" key="2">
    <source>
        <dbReference type="EMBL" id="SPQ95309.1"/>
    </source>
</evidence>
<dbReference type="EMBL" id="OVEO01000004">
    <property type="protein sequence ID" value="SPQ95309.1"/>
    <property type="molecule type" value="Genomic_DNA"/>
</dbReference>
<feature type="region of interest" description="Disordered" evidence="1">
    <location>
        <begin position="27"/>
        <end position="57"/>
    </location>
</feature>
<accession>A0A3P3Y552</accession>
<dbReference type="AlphaFoldDB" id="A0A3P3Y552"/>
<evidence type="ECO:0000313" key="3">
    <source>
        <dbReference type="Proteomes" id="UP000290189"/>
    </source>
</evidence>
<name>A0A3P3Y552_PLABS</name>
<dbReference type="Proteomes" id="UP000290189">
    <property type="component" value="Unassembled WGS sequence"/>
</dbReference>
<evidence type="ECO:0000256" key="1">
    <source>
        <dbReference type="SAM" id="MobiDB-lite"/>
    </source>
</evidence>
<organism evidence="2 3">
    <name type="scientific">Plasmodiophora brassicae</name>
    <name type="common">Clubroot disease agent</name>
    <dbReference type="NCBI Taxonomy" id="37360"/>
    <lineage>
        <taxon>Eukaryota</taxon>
        <taxon>Sar</taxon>
        <taxon>Rhizaria</taxon>
        <taxon>Endomyxa</taxon>
        <taxon>Phytomyxea</taxon>
        <taxon>Plasmodiophorida</taxon>
        <taxon>Plasmodiophoridae</taxon>
        <taxon>Plasmodiophora</taxon>
    </lineage>
</organism>
<keyword evidence="2" id="KW-0496">Mitochondrion</keyword>